<reference evidence="1 2" key="1">
    <citation type="submission" date="2022-06" db="EMBL/GenBank/DDBJ databases">
        <title>Halogeometricum sp. a new haloarchaeum isolate from saline soil.</title>
        <authorList>
            <person name="Strakova D."/>
            <person name="Galisteo C."/>
            <person name="Sanchez-Porro C."/>
            <person name="Ventosa A."/>
        </authorList>
    </citation>
    <scope>NUCLEOTIDE SEQUENCE [LARGE SCALE GENOMIC DNA]</scope>
    <source>
        <strain evidence="2">S3BR25-2</strain>
    </source>
</reference>
<dbReference type="Proteomes" id="UP001254813">
    <property type="component" value="Unassembled WGS sequence"/>
</dbReference>
<dbReference type="InterPro" id="IPR012337">
    <property type="entry name" value="RNaseH-like_sf"/>
</dbReference>
<organism evidence="1 2">
    <name type="scientific">Halogeometricum luteum</name>
    <dbReference type="NCBI Taxonomy" id="2950537"/>
    <lineage>
        <taxon>Archaea</taxon>
        <taxon>Methanobacteriati</taxon>
        <taxon>Methanobacteriota</taxon>
        <taxon>Stenosarchaea group</taxon>
        <taxon>Halobacteria</taxon>
        <taxon>Halobacteriales</taxon>
        <taxon>Haloferacaceae</taxon>
        <taxon>Halogeometricum</taxon>
    </lineage>
</organism>
<gene>
    <name evidence="1" type="ORF">NDI79_11460</name>
</gene>
<evidence type="ECO:0000313" key="2">
    <source>
        <dbReference type="Proteomes" id="UP001254813"/>
    </source>
</evidence>
<accession>A0ABU2G1Y0</accession>
<dbReference type="SUPFAM" id="SSF53098">
    <property type="entry name" value="Ribonuclease H-like"/>
    <property type="match status" value="1"/>
</dbReference>
<dbReference type="RefSeq" id="WP_310928594.1">
    <property type="nucleotide sequence ID" value="NZ_JAMQOQ010000002.1"/>
</dbReference>
<protein>
    <submittedName>
        <fullName evidence="1">Uncharacterized protein</fullName>
    </submittedName>
</protein>
<proteinExistence type="predicted"/>
<sequence>MGTLVLDIETASPFGEPPENANETEHYEWVAVGLAYADELDETPETEVLFRRGDWDDAYTVDLFERLFEWCDERAVDRVLTYNGTWFDGKHLLNWADELDASTDREFRRRIEALFENHVDVALAAADEYADELWDDQYILPDWKAYDLAGIDNDSVWYDDYDFPDVYLSEIDGPAVQGKHVGRILGARYVENVSVGIEATSVHRELARLLEDYSESDVADLIELYAALGGPALDETYRRSAREIR</sequence>
<dbReference type="EMBL" id="JAMQOQ010000002">
    <property type="protein sequence ID" value="MDS0294787.1"/>
    <property type="molecule type" value="Genomic_DNA"/>
</dbReference>
<comment type="caution">
    <text evidence="1">The sequence shown here is derived from an EMBL/GenBank/DDBJ whole genome shotgun (WGS) entry which is preliminary data.</text>
</comment>
<name>A0ABU2G1Y0_9EURY</name>
<keyword evidence="2" id="KW-1185">Reference proteome</keyword>
<evidence type="ECO:0000313" key="1">
    <source>
        <dbReference type="EMBL" id="MDS0294787.1"/>
    </source>
</evidence>